<organism evidence="2 3">
    <name type="scientific">Colletotrichum salicis</name>
    <dbReference type="NCBI Taxonomy" id="1209931"/>
    <lineage>
        <taxon>Eukaryota</taxon>
        <taxon>Fungi</taxon>
        <taxon>Dikarya</taxon>
        <taxon>Ascomycota</taxon>
        <taxon>Pezizomycotina</taxon>
        <taxon>Sordariomycetes</taxon>
        <taxon>Hypocreomycetidae</taxon>
        <taxon>Glomerellales</taxon>
        <taxon>Glomerellaceae</taxon>
        <taxon>Colletotrichum</taxon>
        <taxon>Colletotrichum acutatum species complex</taxon>
    </lineage>
</organism>
<evidence type="ECO:0000256" key="1">
    <source>
        <dbReference type="SAM" id="MobiDB-lite"/>
    </source>
</evidence>
<proteinExistence type="predicted"/>
<comment type="caution">
    <text evidence="2">The sequence shown here is derived from an EMBL/GenBank/DDBJ whole genome shotgun (WGS) entry which is preliminary data.</text>
</comment>
<gene>
    <name evidence="2" type="ORF">CSAL01_05162</name>
</gene>
<dbReference type="AlphaFoldDB" id="A0A135V7J2"/>
<protein>
    <submittedName>
        <fullName evidence="2">Uncharacterized protein</fullName>
    </submittedName>
</protein>
<evidence type="ECO:0000313" key="3">
    <source>
        <dbReference type="Proteomes" id="UP000070121"/>
    </source>
</evidence>
<name>A0A135V7J2_9PEZI</name>
<dbReference type="Proteomes" id="UP000070121">
    <property type="component" value="Unassembled WGS sequence"/>
</dbReference>
<accession>A0A135V7J2</accession>
<dbReference type="STRING" id="1209931.A0A135V7J2"/>
<evidence type="ECO:0000313" key="2">
    <source>
        <dbReference type="EMBL" id="KXH68575.1"/>
    </source>
</evidence>
<reference evidence="2 3" key="1">
    <citation type="submission" date="2014-02" db="EMBL/GenBank/DDBJ databases">
        <title>The genome sequence of Colletotrichum salicis CBS 607.94.</title>
        <authorList>
            <person name="Baroncelli R."/>
            <person name="Thon M.R."/>
        </authorList>
    </citation>
    <scope>NUCLEOTIDE SEQUENCE [LARGE SCALE GENOMIC DNA]</scope>
    <source>
        <strain evidence="2 3">CBS 607.94</strain>
    </source>
</reference>
<sequence>MRRYPSAGYADKTSKLQPAHTGIESFPQRRIEVRTPEPLLPNLAPEHQAPEAVQSTIQNINAVEASQMGRQVARSDGRGHHTSHMSARADINPFLVEGSPCMPDGSRYRERLSYLTHEVARLQAEIVPRVQTSDHRTRLSRSCRETNVFAKLSTSAQGILFPITIMAEGSLHSWDMISLLKYNRENDILVRLDPDSLRLLFSVIIQVCHKNLAWKGIFPTLTKWIRTMNTGDTLKAHLRENARDANALAEAAAKSLKKYRCGYYTDWQPRNPTPQPWCEQIIDLYASQEVAISHAAASSLLHAIVETAPVQTARTLVVTTQHA</sequence>
<keyword evidence="3" id="KW-1185">Reference proteome</keyword>
<feature type="region of interest" description="Disordered" evidence="1">
    <location>
        <begin position="1"/>
        <end position="22"/>
    </location>
</feature>
<dbReference type="EMBL" id="JFFI01000271">
    <property type="protein sequence ID" value="KXH68575.1"/>
    <property type="molecule type" value="Genomic_DNA"/>
</dbReference>